<organism evidence="2 3">
    <name type="scientific">Diplodia seriata</name>
    <dbReference type="NCBI Taxonomy" id="420778"/>
    <lineage>
        <taxon>Eukaryota</taxon>
        <taxon>Fungi</taxon>
        <taxon>Dikarya</taxon>
        <taxon>Ascomycota</taxon>
        <taxon>Pezizomycotina</taxon>
        <taxon>Dothideomycetes</taxon>
        <taxon>Dothideomycetes incertae sedis</taxon>
        <taxon>Botryosphaeriales</taxon>
        <taxon>Botryosphaeriaceae</taxon>
        <taxon>Diplodia</taxon>
    </lineage>
</organism>
<comment type="caution">
    <text evidence="2">The sequence shown here is derived from an EMBL/GenBank/DDBJ whole genome shotgun (WGS) entry which is preliminary data.</text>
</comment>
<dbReference type="Proteomes" id="UP001430584">
    <property type="component" value="Unassembled WGS sequence"/>
</dbReference>
<dbReference type="GeneID" id="92013323"/>
<gene>
    <name evidence="2" type="ORF">SLS55_009238</name>
</gene>
<evidence type="ECO:0000313" key="3">
    <source>
        <dbReference type="Proteomes" id="UP001430584"/>
    </source>
</evidence>
<dbReference type="EMBL" id="JAJVCZ030000010">
    <property type="protein sequence ID" value="KAL0254715.1"/>
    <property type="molecule type" value="Genomic_DNA"/>
</dbReference>
<accession>A0ABR3C3K7</accession>
<protein>
    <submittedName>
        <fullName evidence="2">Uncharacterized protein</fullName>
    </submittedName>
</protein>
<keyword evidence="3" id="KW-1185">Reference proteome</keyword>
<reference evidence="2 3" key="1">
    <citation type="submission" date="2024-02" db="EMBL/GenBank/DDBJ databases">
        <title>De novo assembly and annotation of 12 fungi associated with fruit tree decline syndrome in Ontario, Canada.</title>
        <authorList>
            <person name="Sulman M."/>
            <person name="Ellouze W."/>
            <person name="Ilyukhin E."/>
        </authorList>
    </citation>
    <scope>NUCLEOTIDE SEQUENCE [LARGE SCALE GENOMIC DNA]</scope>
    <source>
        <strain evidence="2 3">FDS-637</strain>
    </source>
</reference>
<evidence type="ECO:0000313" key="2">
    <source>
        <dbReference type="EMBL" id="KAL0254715.1"/>
    </source>
</evidence>
<evidence type="ECO:0000256" key="1">
    <source>
        <dbReference type="SAM" id="MobiDB-lite"/>
    </source>
</evidence>
<sequence>MDGTLLKRVKQVQHDGITSVLESATEPRGMDCEPVVPAVLTQPRLISAKGLDNLQLSDAIPQQDAGEASTPGRPKDETRFMRNLRKQMEEKARTTRMKRNDDGRECADDDDPDRTLVDMIEDAFDMDSAEDKSSTALVSSTDAESNGHYEKMEWERSLKPHQRDIFDVLTRISRHFVRHLIDSETAIEDILQDFEADGTRLIELMEETHRKEYDTQRKCLLEARTHLSRALLRIKDQVVEHERQARITLLSNSWEKEESVSKKHISHLEKMLNQMADP</sequence>
<name>A0ABR3C3K7_9PEZI</name>
<dbReference type="RefSeq" id="XP_066628586.1">
    <property type="nucleotide sequence ID" value="XM_066780640.1"/>
</dbReference>
<feature type="region of interest" description="Disordered" evidence="1">
    <location>
        <begin position="58"/>
        <end position="114"/>
    </location>
</feature>
<proteinExistence type="predicted"/>
<feature type="compositionally biased region" description="Basic and acidic residues" evidence="1">
    <location>
        <begin position="73"/>
        <end position="106"/>
    </location>
</feature>